<dbReference type="InterPro" id="IPR012657">
    <property type="entry name" value="23S_rRNA-intervening_sequence"/>
</dbReference>
<dbReference type="PANTHER" id="PTHR38471:SF2">
    <property type="entry name" value="FOUR HELIX BUNDLE PROTEIN"/>
    <property type="match status" value="1"/>
</dbReference>
<dbReference type="Pfam" id="PF05635">
    <property type="entry name" value="23S_rRNA_IVP"/>
    <property type="match status" value="1"/>
</dbReference>
<dbReference type="SUPFAM" id="SSF158446">
    <property type="entry name" value="IVS-encoded protein-like"/>
    <property type="match status" value="1"/>
</dbReference>
<dbReference type="EMBL" id="OMOD01000172">
    <property type="protein sequence ID" value="SPF47568.1"/>
    <property type="molecule type" value="Genomic_DNA"/>
</dbReference>
<dbReference type="CDD" id="cd16377">
    <property type="entry name" value="23S_rRNA_IVP_like"/>
    <property type="match status" value="1"/>
</dbReference>
<name>A0A2U3L6R2_9BACT</name>
<evidence type="ECO:0000313" key="2">
    <source>
        <dbReference type="Proteomes" id="UP000238701"/>
    </source>
</evidence>
<protein>
    <submittedName>
        <fullName evidence="1">S23 ribosomal protein</fullName>
    </submittedName>
</protein>
<dbReference type="InterPro" id="IPR036583">
    <property type="entry name" value="23S_rRNA_IVS_sf"/>
</dbReference>
<keyword evidence="1" id="KW-0687">Ribonucleoprotein</keyword>
<evidence type="ECO:0000313" key="1">
    <source>
        <dbReference type="EMBL" id="SPF47568.1"/>
    </source>
</evidence>
<keyword evidence="1" id="KW-0689">Ribosomal protein</keyword>
<dbReference type="OrthoDB" id="160990at2"/>
<dbReference type="NCBIfam" id="TIGR02436">
    <property type="entry name" value="four helix bundle protein"/>
    <property type="match status" value="1"/>
</dbReference>
<accession>A0A2U3L6R2</accession>
<sequence>MKDFRRLKVWEKAHFLTLDVYKVTARFPREELYGLTSQLRRCSASMGANIAEGCGKEGNREIHRFLQIASGSASELDYHLLLARDLNYLTETDYQRVGKQLLEFRRMLTALLQKVGADRFNASC</sequence>
<dbReference type="GO" id="GO:0005840">
    <property type="term" value="C:ribosome"/>
    <property type="evidence" value="ECO:0007669"/>
    <property type="project" value="UniProtKB-KW"/>
</dbReference>
<dbReference type="Proteomes" id="UP000238701">
    <property type="component" value="Unassembled WGS sequence"/>
</dbReference>
<gene>
    <name evidence="1" type="ORF">SBA1_750027</name>
</gene>
<dbReference type="PANTHER" id="PTHR38471">
    <property type="entry name" value="FOUR HELIX BUNDLE PROTEIN"/>
    <property type="match status" value="1"/>
</dbReference>
<dbReference type="AlphaFoldDB" id="A0A2U3L6R2"/>
<dbReference type="Gene3D" id="1.20.1440.60">
    <property type="entry name" value="23S rRNA-intervening sequence"/>
    <property type="match status" value="1"/>
</dbReference>
<reference evidence="2" key="1">
    <citation type="submission" date="2018-02" db="EMBL/GenBank/DDBJ databases">
        <authorList>
            <person name="Hausmann B."/>
        </authorList>
    </citation>
    <scope>NUCLEOTIDE SEQUENCE [LARGE SCALE GENOMIC DNA]</scope>
    <source>
        <strain evidence="2">Peat soil MAG SbA1</strain>
    </source>
</reference>
<proteinExistence type="predicted"/>
<organism evidence="1 2">
    <name type="scientific">Candidatus Sulfotelmatobacter kueseliae</name>
    <dbReference type="NCBI Taxonomy" id="2042962"/>
    <lineage>
        <taxon>Bacteria</taxon>
        <taxon>Pseudomonadati</taxon>
        <taxon>Acidobacteriota</taxon>
        <taxon>Terriglobia</taxon>
        <taxon>Terriglobales</taxon>
        <taxon>Candidatus Korobacteraceae</taxon>
        <taxon>Candidatus Sulfotelmatobacter</taxon>
    </lineage>
</organism>